<dbReference type="EMBL" id="CAUYUJ010005242">
    <property type="protein sequence ID" value="CAK0812858.1"/>
    <property type="molecule type" value="Genomic_DNA"/>
</dbReference>
<evidence type="ECO:0000256" key="1">
    <source>
        <dbReference type="SAM" id="Coils"/>
    </source>
</evidence>
<proteinExistence type="predicted"/>
<evidence type="ECO:0000256" key="2">
    <source>
        <dbReference type="SAM" id="MobiDB-lite"/>
    </source>
</evidence>
<name>A0ABN9R288_9DINO</name>
<feature type="region of interest" description="Disordered" evidence="2">
    <location>
        <begin position="353"/>
        <end position="412"/>
    </location>
</feature>
<evidence type="ECO:0000313" key="3">
    <source>
        <dbReference type="EMBL" id="CAK0812858.1"/>
    </source>
</evidence>
<gene>
    <name evidence="3" type="ORF">PCOR1329_LOCUS17009</name>
</gene>
<keyword evidence="4" id="KW-1185">Reference proteome</keyword>
<organism evidence="3 4">
    <name type="scientific">Prorocentrum cordatum</name>
    <dbReference type="NCBI Taxonomy" id="2364126"/>
    <lineage>
        <taxon>Eukaryota</taxon>
        <taxon>Sar</taxon>
        <taxon>Alveolata</taxon>
        <taxon>Dinophyceae</taxon>
        <taxon>Prorocentrales</taxon>
        <taxon>Prorocentraceae</taxon>
        <taxon>Prorocentrum</taxon>
    </lineage>
</organism>
<feature type="non-terminal residue" evidence="3">
    <location>
        <position position="1"/>
    </location>
</feature>
<evidence type="ECO:0000313" key="4">
    <source>
        <dbReference type="Proteomes" id="UP001189429"/>
    </source>
</evidence>
<accession>A0ABN9R288</accession>
<dbReference type="Proteomes" id="UP001189429">
    <property type="component" value="Unassembled WGS sequence"/>
</dbReference>
<feature type="compositionally biased region" description="Basic and acidic residues" evidence="2">
    <location>
        <begin position="401"/>
        <end position="412"/>
    </location>
</feature>
<keyword evidence="1" id="KW-0175">Coiled coil</keyword>
<protein>
    <submittedName>
        <fullName evidence="3">Uncharacterized protein</fullName>
    </submittedName>
</protein>
<sequence length="412" mass="43580">HCWIIAAELSRIRLIEVLRMAMPARVAATLALCLQVCIASKQRSAVQAAANPVRKVVTLLQNMQKKVEAEGSKEEELYSKFKCYCKSGVGELESRVDAAGNAAPELEAAIKGGEEKLVQTKKTLEDAQKEREEAKAAVASAESIREGAAKAFAETKATLEEYLSQISSAVASLEKGMTGSFLQGRSSASALRKIVEKAEIGDDDKEVVMSFLSGRASYAPQSGEVTGILKQMGDDFMKSLKAAEDAEAAAVKEHEALVAAKKKEIGVLTASIEQKLALVGELGVSIVQMKADFEDTAGSLLEDKEMLADLRAGCSTKDAEYEARVKTRGEELLALAETIKVLNDDDALELFKDAARPQRQPAAGGGAGRRGAGARRRPPAAGAPGGARAGPPGLPGAGPAKEGRLREGHLHD</sequence>
<comment type="caution">
    <text evidence="3">The sequence shown here is derived from an EMBL/GenBank/DDBJ whole genome shotgun (WGS) entry which is preliminary data.</text>
</comment>
<reference evidence="3" key="1">
    <citation type="submission" date="2023-10" db="EMBL/GenBank/DDBJ databases">
        <authorList>
            <person name="Chen Y."/>
            <person name="Shah S."/>
            <person name="Dougan E. K."/>
            <person name="Thang M."/>
            <person name="Chan C."/>
        </authorList>
    </citation>
    <scope>NUCLEOTIDE SEQUENCE [LARGE SCALE GENOMIC DNA]</scope>
</reference>
<feature type="coiled-coil region" evidence="1">
    <location>
        <begin position="110"/>
        <end position="144"/>
    </location>
</feature>